<name>A0A9P6VTK4_RHOMI</name>
<feature type="compositionally biased region" description="Acidic residues" evidence="1">
    <location>
        <begin position="220"/>
        <end position="241"/>
    </location>
</feature>
<organism evidence="2 3">
    <name type="scientific">Rhodotorula mucilaginosa</name>
    <name type="common">Yeast</name>
    <name type="synonym">Rhodotorula rubra</name>
    <dbReference type="NCBI Taxonomy" id="5537"/>
    <lineage>
        <taxon>Eukaryota</taxon>
        <taxon>Fungi</taxon>
        <taxon>Dikarya</taxon>
        <taxon>Basidiomycota</taxon>
        <taxon>Pucciniomycotina</taxon>
        <taxon>Microbotryomycetes</taxon>
        <taxon>Sporidiobolales</taxon>
        <taxon>Sporidiobolaceae</taxon>
        <taxon>Rhodotorula</taxon>
    </lineage>
</organism>
<dbReference type="InterPro" id="IPR019419">
    <property type="entry name" value="AIM19"/>
</dbReference>
<dbReference type="EMBL" id="PUHQ01000203">
    <property type="protein sequence ID" value="KAG0653456.1"/>
    <property type="molecule type" value="Genomic_DNA"/>
</dbReference>
<evidence type="ECO:0000256" key="1">
    <source>
        <dbReference type="SAM" id="MobiDB-lite"/>
    </source>
</evidence>
<evidence type="ECO:0000313" key="2">
    <source>
        <dbReference type="EMBL" id="KAG0653456.1"/>
    </source>
</evidence>
<sequence length="452" mass="47947">MVGGQPSSFDFGLLAPRRLLRTSARHFARYCSRPTDEWPTPVRAPGRPLLPRQPSLLACSLALLISTNRCPAPKTPIPRASDSAALDTSDAGKVPSAPADRVLPDGDAGHRTDVDGEAHVAVDITASATDTANVALRRMAGLRAAINLPEARPEQDAQQVELAGVTTGPDESVARSPDQRTLGSRVPESGGHPDALRARDELSEEDDLEDADLSDRDWSTEAESEPEAWDTEPETESDESVDLSRPFGVLNMNSARRLPALTGPPPGQEESPPPSSDPESPPSGSPPGELPPPEKRGTLISSRQRQHRPFSMATTLTVPPTTAPTPAPRLAAGPSPTAHLPRWLVQTAEQPTFPWSTSAVLLGALPLVVRAPVGFPQLIQLPVFAAIFGGSGYMIKAGDPVNGAGTTTAWSLVYLFFNGRKALASRRPGPIALSSLVAAQAATYGYYYFGQD</sequence>
<dbReference type="GO" id="GO:0005739">
    <property type="term" value="C:mitochondrion"/>
    <property type="evidence" value="ECO:0007669"/>
    <property type="project" value="TreeGrafter"/>
</dbReference>
<dbReference type="PANTHER" id="PTHR28177:SF1">
    <property type="entry name" value="ALTERED INHERITANCE OF MITOCHONDRIA PROTEIN 19, MITOCHONDRIAL"/>
    <property type="match status" value="1"/>
</dbReference>
<dbReference type="Proteomes" id="UP000777482">
    <property type="component" value="Unassembled WGS sequence"/>
</dbReference>
<accession>A0A9P6VTK4</accession>
<dbReference type="AlphaFoldDB" id="A0A9P6VTK4"/>
<dbReference type="PANTHER" id="PTHR28177">
    <property type="entry name" value="ALTERED INHERITANCE OF MITOCHONDRIA PROTEIN 19, MITOCHONDRIAL"/>
    <property type="match status" value="1"/>
</dbReference>
<protein>
    <submittedName>
        <fullName evidence="2">Uncharacterized protein</fullName>
    </submittedName>
</protein>
<comment type="caution">
    <text evidence="2">The sequence shown here is derived from an EMBL/GenBank/DDBJ whole genome shotgun (WGS) entry which is preliminary data.</text>
</comment>
<feature type="compositionally biased region" description="Acidic residues" evidence="1">
    <location>
        <begin position="202"/>
        <end position="212"/>
    </location>
</feature>
<dbReference type="OrthoDB" id="5554402at2759"/>
<keyword evidence="3" id="KW-1185">Reference proteome</keyword>
<proteinExistence type="predicted"/>
<feature type="region of interest" description="Disordered" evidence="1">
    <location>
        <begin position="72"/>
        <end position="106"/>
    </location>
</feature>
<feature type="region of interest" description="Disordered" evidence="1">
    <location>
        <begin position="165"/>
        <end position="243"/>
    </location>
</feature>
<reference evidence="2 3" key="1">
    <citation type="submission" date="2020-11" db="EMBL/GenBank/DDBJ databases">
        <title>Kefir isolates.</title>
        <authorList>
            <person name="Marcisauskas S."/>
            <person name="Kim Y."/>
            <person name="Blasche S."/>
        </authorList>
    </citation>
    <scope>NUCLEOTIDE SEQUENCE [LARGE SCALE GENOMIC DNA]</scope>
    <source>
        <strain evidence="2 3">KR</strain>
    </source>
</reference>
<evidence type="ECO:0000313" key="3">
    <source>
        <dbReference type="Proteomes" id="UP000777482"/>
    </source>
</evidence>
<gene>
    <name evidence="2" type="ORF">C6P46_002765</name>
</gene>
<feature type="compositionally biased region" description="Pro residues" evidence="1">
    <location>
        <begin position="262"/>
        <end position="291"/>
    </location>
</feature>
<feature type="compositionally biased region" description="Low complexity" evidence="1">
    <location>
        <begin position="80"/>
        <end position="91"/>
    </location>
</feature>
<dbReference type="Pfam" id="PF10315">
    <property type="entry name" value="Aim19"/>
    <property type="match status" value="1"/>
</dbReference>
<feature type="region of interest" description="Disordered" evidence="1">
    <location>
        <begin position="257"/>
        <end position="335"/>
    </location>
</feature>